<reference evidence="1" key="1">
    <citation type="submission" date="2025-08" db="UniProtKB">
        <authorList>
            <consortium name="Ensembl"/>
        </authorList>
    </citation>
    <scope>IDENTIFICATION</scope>
</reference>
<reference evidence="1" key="2">
    <citation type="submission" date="2025-09" db="UniProtKB">
        <authorList>
            <consortium name="Ensembl"/>
        </authorList>
    </citation>
    <scope>IDENTIFICATION</scope>
</reference>
<accession>A0A8C6FBV2</accession>
<dbReference type="Proteomes" id="UP000694561">
    <property type="component" value="Unplaced"/>
</dbReference>
<dbReference type="AlphaFoldDB" id="A0A8C6FBV2"/>
<sequence length="76" mass="8549">MEESLRELLRRGTWAKGLTSISLAIPRPRVGFWNEHVSQRHATELLRASPPPLRSPCPFWGTGLRRATSQGVVSIE</sequence>
<evidence type="ECO:0000313" key="2">
    <source>
        <dbReference type="Proteomes" id="UP000694561"/>
    </source>
</evidence>
<dbReference type="GeneTree" id="ENSGT00910000147708"/>
<name>A0A8C6FBV2_MONMO</name>
<proteinExistence type="predicted"/>
<evidence type="ECO:0000313" key="1">
    <source>
        <dbReference type="Ensembl" id="ENSMMNP00015024381.1"/>
    </source>
</evidence>
<keyword evidence="2" id="KW-1185">Reference proteome</keyword>
<protein>
    <submittedName>
        <fullName evidence="1">Uncharacterized protein</fullName>
    </submittedName>
</protein>
<dbReference type="Ensembl" id="ENSMMNT00015026782.1">
    <property type="protein sequence ID" value="ENSMMNP00015024381.1"/>
    <property type="gene ID" value="ENSMMNG00015017866.1"/>
</dbReference>
<organism evidence="1 2">
    <name type="scientific">Monodon monoceros</name>
    <name type="common">Narwhal</name>
    <name type="synonym">Ceratodon monodon</name>
    <dbReference type="NCBI Taxonomy" id="40151"/>
    <lineage>
        <taxon>Eukaryota</taxon>
        <taxon>Metazoa</taxon>
        <taxon>Chordata</taxon>
        <taxon>Craniata</taxon>
        <taxon>Vertebrata</taxon>
        <taxon>Euteleostomi</taxon>
        <taxon>Mammalia</taxon>
        <taxon>Eutheria</taxon>
        <taxon>Laurasiatheria</taxon>
        <taxon>Artiodactyla</taxon>
        <taxon>Whippomorpha</taxon>
        <taxon>Cetacea</taxon>
        <taxon>Odontoceti</taxon>
        <taxon>Monodontidae</taxon>
        <taxon>Monodon</taxon>
    </lineage>
</organism>